<dbReference type="PANTHER" id="PTHR43744:SF8">
    <property type="entry name" value="SN-GLYCEROL-3-PHOSPHATE TRANSPORT SYSTEM PERMEASE PROTEIN UGPE"/>
    <property type="match status" value="1"/>
</dbReference>
<evidence type="ECO:0000256" key="2">
    <source>
        <dbReference type="ARBA" id="ARBA00020515"/>
    </source>
</evidence>
<sequence length="278" mass="31052">MEILSPFAKTVRTILSIILIIYTTLILFVVAMTLLDSFKTKTDLVTNFTGFPKVFSLDSYKAVLFDDDFLSYFRNSLILTLVGTGGCIFLSSLTAYGIARYDFKGKAFLTSYLFLGMMIPVQVSILPVFLILKNLHLLNNLLGLILVYISSISMSCLVFQKFFHTVPRALEESARLDGAGDFKIFFRIVMPVSKPVLLSMALITGVIQWNDFYMPMVLLGSRATKTLTLAIYQYVGQFAKYMSESMAAVVITLIPVIILYFLFSNQMVAGLTSGAIKE</sequence>
<evidence type="ECO:0000256" key="1">
    <source>
        <dbReference type="ARBA" id="ARBA00004651"/>
    </source>
</evidence>
<dbReference type="Proteomes" id="UP000009222">
    <property type="component" value="Chromosome"/>
</dbReference>
<feature type="domain" description="ABC transmembrane type-1" evidence="9">
    <location>
        <begin position="73"/>
        <end position="263"/>
    </location>
</feature>
<keyword evidence="3 8" id="KW-0813">Transport</keyword>
<evidence type="ECO:0000256" key="3">
    <source>
        <dbReference type="ARBA" id="ARBA00022448"/>
    </source>
</evidence>
<comment type="subcellular location">
    <subcellularLocation>
        <location evidence="1 8">Cell membrane</location>
        <topology evidence="1 8">Multi-pass membrane protein</topology>
    </subcellularLocation>
</comment>
<feature type="transmembrane region" description="Helical" evidence="8">
    <location>
        <begin position="111"/>
        <end position="132"/>
    </location>
</feature>
<proteinExistence type="inferred from homology"/>
<dbReference type="STRING" id="545695.TREAZ_2071"/>
<keyword evidence="4" id="KW-1003">Cell membrane</keyword>
<keyword evidence="7 8" id="KW-0472">Membrane</keyword>
<keyword evidence="6 8" id="KW-1133">Transmembrane helix</keyword>
<dbReference type="eggNOG" id="COG0395">
    <property type="taxonomic scope" value="Bacteria"/>
</dbReference>
<dbReference type="HOGENOM" id="CLU_016047_1_2_12"/>
<dbReference type="KEGG" id="taz:TREAZ_2071"/>
<dbReference type="SUPFAM" id="SSF161098">
    <property type="entry name" value="MetI-like"/>
    <property type="match status" value="1"/>
</dbReference>
<dbReference type="PROSITE" id="PS50928">
    <property type="entry name" value="ABC_TM1"/>
    <property type="match status" value="1"/>
</dbReference>
<keyword evidence="11" id="KW-1185">Reference proteome</keyword>
<dbReference type="Pfam" id="PF00528">
    <property type="entry name" value="BPD_transp_1"/>
    <property type="match status" value="1"/>
</dbReference>
<evidence type="ECO:0000259" key="9">
    <source>
        <dbReference type="PROSITE" id="PS50928"/>
    </source>
</evidence>
<organism evidence="10 11">
    <name type="scientific">Leadbettera azotonutricia (strain ATCC BAA-888 / DSM 13862 / ZAS-9)</name>
    <name type="common">Treponema azotonutricium</name>
    <dbReference type="NCBI Taxonomy" id="545695"/>
    <lineage>
        <taxon>Bacteria</taxon>
        <taxon>Pseudomonadati</taxon>
        <taxon>Spirochaetota</taxon>
        <taxon>Spirochaetia</taxon>
        <taxon>Spirochaetales</taxon>
        <taxon>Breznakiellaceae</taxon>
        <taxon>Leadbettera</taxon>
    </lineage>
</organism>
<gene>
    <name evidence="10" type="ordered locus">TREAZ_2071</name>
</gene>
<dbReference type="PANTHER" id="PTHR43744">
    <property type="entry name" value="ABC TRANSPORTER PERMEASE PROTEIN MG189-RELATED-RELATED"/>
    <property type="match status" value="1"/>
</dbReference>
<feature type="transmembrane region" description="Helical" evidence="8">
    <location>
        <begin position="77"/>
        <end position="99"/>
    </location>
</feature>
<comment type="similarity">
    <text evidence="8">Belongs to the binding-protein-dependent transport system permease family.</text>
</comment>
<evidence type="ECO:0000313" key="11">
    <source>
        <dbReference type="Proteomes" id="UP000009222"/>
    </source>
</evidence>
<evidence type="ECO:0000313" key="10">
    <source>
        <dbReference type="EMBL" id="AEF81398.1"/>
    </source>
</evidence>
<dbReference type="GO" id="GO:0005886">
    <property type="term" value="C:plasma membrane"/>
    <property type="evidence" value="ECO:0007669"/>
    <property type="project" value="UniProtKB-SubCell"/>
</dbReference>
<dbReference type="Gene3D" id="1.10.3720.10">
    <property type="entry name" value="MetI-like"/>
    <property type="match status" value="1"/>
</dbReference>
<name>F5Y9Z2_LEAAZ</name>
<dbReference type="InParanoid" id="F5Y9Z2"/>
<reference evidence="11" key="1">
    <citation type="submission" date="2009-12" db="EMBL/GenBank/DDBJ databases">
        <title>Complete sequence of Treponema azotonutricium strain ZAS-9.</title>
        <authorList>
            <person name="Tetu S.G."/>
            <person name="Matson E."/>
            <person name="Ren Q."/>
            <person name="Seshadri R."/>
            <person name="Elbourne L."/>
            <person name="Hassan K.A."/>
            <person name="Durkin A."/>
            <person name="Radune D."/>
            <person name="Mohamoud Y."/>
            <person name="Shay R."/>
            <person name="Jin S."/>
            <person name="Zhang X."/>
            <person name="Lucey K."/>
            <person name="Ballor N.R."/>
            <person name="Ottesen E."/>
            <person name="Rosenthal R."/>
            <person name="Allen A."/>
            <person name="Leadbetter J.R."/>
            <person name="Paulsen I.T."/>
        </authorList>
    </citation>
    <scope>NUCLEOTIDE SEQUENCE [LARGE SCALE GENOMIC DNA]</scope>
    <source>
        <strain evidence="11">ATCC BAA-888 / DSM 13862 / ZAS-9</strain>
    </source>
</reference>
<feature type="transmembrane region" description="Helical" evidence="8">
    <location>
        <begin position="184"/>
        <end position="207"/>
    </location>
</feature>
<dbReference type="GO" id="GO:0055085">
    <property type="term" value="P:transmembrane transport"/>
    <property type="evidence" value="ECO:0007669"/>
    <property type="project" value="InterPro"/>
</dbReference>
<feature type="transmembrane region" description="Helical" evidence="8">
    <location>
        <begin position="246"/>
        <end position="263"/>
    </location>
</feature>
<keyword evidence="5 8" id="KW-0812">Transmembrane</keyword>
<dbReference type="InterPro" id="IPR000515">
    <property type="entry name" value="MetI-like"/>
</dbReference>
<feature type="transmembrane region" description="Helical" evidence="8">
    <location>
        <begin position="144"/>
        <end position="163"/>
    </location>
</feature>
<dbReference type="CDD" id="cd06261">
    <property type="entry name" value="TM_PBP2"/>
    <property type="match status" value="1"/>
</dbReference>
<evidence type="ECO:0000256" key="5">
    <source>
        <dbReference type="ARBA" id="ARBA00022692"/>
    </source>
</evidence>
<protein>
    <recommendedName>
        <fullName evidence="2">sn-glycerol-3-phosphate transport system permease protein UgpE</fullName>
    </recommendedName>
</protein>
<evidence type="ECO:0000256" key="7">
    <source>
        <dbReference type="ARBA" id="ARBA00023136"/>
    </source>
</evidence>
<evidence type="ECO:0000256" key="4">
    <source>
        <dbReference type="ARBA" id="ARBA00022475"/>
    </source>
</evidence>
<dbReference type="AlphaFoldDB" id="F5Y9Z2"/>
<dbReference type="EMBL" id="CP001841">
    <property type="protein sequence ID" value="AEF81398.1"/>
    <property type="molecule type" value="Genomic_DNA"/>
</dbReference>
<dbReference type="InterPro" id="IPR035906">
    <property type="entry name" value="MetI-like_sf"/>
</dbReference>
<reference evidence="10 11" key="2">
    <citation type="journal article" date="2011" name="ISME J.">
        <title>RNA-seq reveals cooperative metabolic interactions between two termite-gut spirochete species in co-culture.</title>
        <authorList>
            <person name="Rosenthal A.Z."/>
            <person name="Matson E.G."/>
            <person name="Eldar A."/>
            <person name="Leadbetter J.R."/>
        </authorList>
    </citation>
    <scope>NUCLEOTIDE SEQUENCE [LARGE SCALE GENOMIC DNA]</scope>
    <source>
        <strain evidence="11">ATCC BAA-888 / DSM 13862 / ZAS-9</strain>
    </source>
</reference>
<evidence type="ECO:0000256" key="6">
    <source>
        <dbReference type="ARBA" id="ARBA00022989"/>
    </source>
</evidence>
<accession>F5Y9Z2</accession>
<feature type="transmembrane region" description="Helical" evidence="8">
    <location>
        <begin position="12"/>
        <end position="35"/>
    </location>
</feature>
<evidence type="ECO:0000256" key="8">
    <source>
        <dbReference type="RuleBase" id="RU363032"/>
    </source>
</evidence>